<dbReference type="EMBL" id="JANUXX010000001">
    <property type="protein sequence ID" value="MCS4487496.1"/>
    <property type="molecule type" value="Genomic_DNA"/>
</dbReference>
<dbReference type="SMART" id="SM01061">
    <property type="entry name" value="CAT_RBD"/>
    <property type="match status" value="1"/>
</dbReference>
<feature type="domain" description="PRD" evidence="2">
    <location>
        <begin position="172"/>
        <end position="276"/>
    </location>
</feature>
<evidence type="ECO:0000313" key="3">
    <source>
        <dbReference type="EMBL" id="MCS4487496.1"/>
    </source>
</evidence>
<dbReference type="PROSITE" id="PS51372">
    <property type="entry name" value="PRD_2"/>
    <property type="match status" value="2"/>
</dbReference>
<dbReference type="Gene3D" id="2.30.24.10">
    <property type="entry name" value="CAT RNA-binding domain"/>
    <property type="match status" value="1"/>
</dbReference>
<evidence type="ECO:0000256" key="1">
    <source>
        <dbReference type="ARBA" id="ARBA00022737"/>
    </source>
</evidence>
<dbReference type="InterPro" id="IPR036650">
    <property type="entry name" value="CAT_RNA-bd_dom_sf"/>
</dbReference>
<protein>
    <submittedName>
        <fullName evidence="3">PRD domain-containing protein</fullName>
    </submittedName>
</protein>
<dbReference type="InterPro" id="IPR036634">
    <property type="entry name" value="PRD_sf"/>
</dbReference>
<keyword evidence="4" id="KW-1185">Reference proteome</keyword>
<dbReference type="Pfam" id="PF00874">
    <property type="entry name" value="PRD"/>
    <property type="match status" value="2"/>
</dbReference>
<accession>A0ABT2F642</accession>
<dbReference type="InterPro" id="IPR011608">
    <property type="entry name" value="PRD"/>
</dbReference>
<evidence type="ECO:0000259" key="2">
    <source>
        <dbReference type="PROSITE" id="PS51372"/>
    </source>
</evidence>
<feature type="domain" description="PRD" evidence="2">
    <location>
        <begin position="66"/>
        <end position="170"/>
    </location>
</feature>
<name>A0ABT2F642_9STRE</name>
<keyword evidence="1" id="KW-0677">Repeat</keyword>
<dbReference type="SUPFAM" id="SSF50151">
    <property type="entry name" value="SacY-like RNA-binding domain"/>
    <property type="match status" value="1"/>
</dbReference>
<organism evidence="3 4">
    <name type="scientific">Streptococcus sciuri</name>
    <dbReference type="NCBI Taxonomy" id="2973939"/>
    <lineage>
        <taxon>Bacteria</taxon>
        <taxon>Bacillati</taxon>
        <taxon>Bacillota</taxon>
        <taxon>Bacilli</taxon>
        <taxon>Lactobacillales</taxon>
        <taxon>Streptococcaceae</taxon>
        <taxon>Streptococcus</taxon>
    </lineage>
</organism>
<dbReference type="PANTHER" id="PTHR30185">
    <property type="entry name" value="CRYPTIC BETA-GLUCOSIDE BGL OPERON ANTITERMINATOR"/>
    <property type="match status" value="1"/>
</dbReference>
<gene>
    <name evidence="3" type="ORF">NXS10_00675</name>
</gene>
<dbReference type="RefSeq" id="WP_259136583.1">
    <property type="nucleotide sequence ID" value="NZ_JANUXX010000001.1"/>
</dbReference>
<dbReference type="InterPro" id="IPR050661">
    <property type="entry name" value="BglG_antiterminators"/>
</dbReference>
<dbReference type="Gene3D" id="1.10.1790.10">
    <property type="entry name" value="PRD domain"/>
    <property type="match status" value="2"/>
</dbReference>
<dbReference type="InterPro" id="IPR004341">
    <property type="entry name" value="CAT_RNA-bd_dom"/>
</dbReference>
<dbReference type="Proteomes" id="UP001206548">
    <property type="component" value="Unassembled WGS sequence"/>
</dbReference>
<reference evidence="3 4" key="1">
    <citation type="journal article" date="2023" name="Int. J. Syst. Evol. Microbiol.">
        <title>Streptococcus sciuri sp. nov., Staphylococcus marylandisciuri sp. nov. and Staphylococcus americanisciuri sp. nov., isolated from faeces of eastern grey squirrel (Sciurus carolinensis).</title>
        <authorList>
            <person name="Volokhov D.V."/>
            <person name="Zagorodnyaya T.A."/>
            <person name="Furtak V.A."/>
            <person name="Nattanmai G."/>
            <person name="Randall L."/>
            <person name="Jose S."/>
            <person name="Gao Y."/>
            <person name="Eisenberg T."/>
            <person name="Delmonte P."/>
            <person name="Blom J."/>
            <person name="Mitchell K.K."/>
        </authorList>
    </citation>
    <scope>NUCLEOTIDE SEQUENCE [LARGE SCALE GENOMIC DNA]</scope>
    <source>
        <strain evidence="3 4">SQ9-PEA</strain>
    </source>
</reference>
<dbReference type="PANTHER" id="PTHR30185:SF15">
    <property type="entry name" value="CRYPTIC BETA-GLUCOSIDE BGL OPERON ANTITERMINATOR"/>
    <property type="match status" value="1"/>
</dbReference>
<dbReference type="SUPFAM" id="SSF63520">
    <property type="entry name" value="PTS-regulatory domain, PRD"/>
    <property type="match status" value="2"/>
</dbReference>
<dbReference type="Pfam" id="PF03123">
    <property type="entry name" value="CAT_RBD"/>
    <property type="match status" value="1"/>
</dbReference>
<comment type="caution">
    <text evidence="3">The sequence shown here is derived from an EMBL/GenBank/DDBJ whole genome shotgun (WGS) entry which is preliminary data.</text>
</comment>
<sequence>MYRVLQALNNNVAFVKDEYDQQFVVMGLGIAFQKRKGDMIIEDKIEKVFSLKSTESRENFRTLLKDVPLDFITVTYDVIEMLSDKYDYSFQEYLYVTLTDHIHCAYKAILNDNYQESKLPNISQEYSIEYVMAKEALAIFRQRLLNDLPDDEIGRIALHFINAKGLTAVEKSPKVDLTRSVLKKVQQELEELGIKRTKENSNFYDRLMIHLTYFLQYLDRSPNNASLMDMGKHIQLAYPEAYDVGSTIYEIIASETGIEIYESEKFYIILHIQRLL</sequence>
<proteinExistence type="predicted"/>
<evidence type="ECO:0000313" key="4">
    <source>
        <dbReference type="Proteomes" id="UP001206548"/>
    </source>
</evidence>